<evidence type="ECO:0000256" key="7">
    <source>
        <dbReference type="ARBA" id="ARBA00023308"/>
    </source>
</evidence>
<name>A0A2V1IIJ2_9BACT</name>
<dbReference type="Gene3D" id="3.30.420.40">
    <property type="match status" value="2"/>
</dbReference>
<organism evidence="10 11">
    <name type="scientific">Duncaniella muris</name>
    <dbReference type="NCBI Taxonomy" id="2094150"/>
    <lineage>
        <taxon>Bacteria</taxon>
        <taxon>Pseudomonadati</taxon>
        <taxon>Bacteroidota</taxon>
        <taxon>Bacteroidia</taxon>
        <taxon>Bacteroidales</taxon>
        <taxon>Muribaculaceae</taxon>
        <taxon>Duncaniella</taxon>
    </lineage>
</organism>
<dbReference type="GO" id="GO:0004370">
    <property type="term" value="F:glycerol kinase activity"/>
    <property type="evidence" value="ECO:0007669"/>
    <property type="project" value="TreeGrafter"/>
</dbReference>
<evidence type="ECO:0000256" key="2">
    <source>
        <dbReference type="ARBA" id="ARBA00022679"/>
    </source>
</evidence>
<dbReference type="GO" id="GO:0008993">
    <property type="term" value="F:rhamnulokinase activity"/>
    <property type="evidence" value="ECO:0007669"/>
    <property type="project" value="InterPro"/>
</dbReference>
<dbReference type="GeneID" id="82526768"/>
<evidence type="ECO:0000259" key="8">
    <source>
        <dbReference type="Pfam" id="PF00370"/>
    </source>
</evidence>
<evidence type="ECO:0000256" key="4">
    <source>
        <dbReference type="ARBA" id="ARBA00022777"/>
    </source>
</evidence>
<keyword evidence="11" id="KW-1185">Reference proteome</keyword>
<dbReference type="Pfam" id="PF00370">
    <property type="entry name" value="FGGY_N"/>
    <property type="match status" value="1"/>
</dbReference>
<evidence type="ECO:0000256" key="1">
    <source>
        <dbReference type="ARBA" id="ARBA00009156"/>
    </source>
</evidence>
<reference evidence="11" key="1">
    <citation type="submission" date="2018-02" db="EMBL/GenBank/DDBJ databases">
        <authorList>
            <person name="Clavel T."/>
            <person name="Strowig T."/>
        </authorList>
    </citation>
    <scope>NUCLEOTIDE SEQUENCE [LARGE SCALE GENOMIC DNA]</scope>
    <source>
        <strain evidence="11">DSM 103720</strain>
    </source>
</reference>
<evidence type="ECO:0000256" key="3">
    <source>
        <dbReference type="ARBA" id="ARBA00022741"/>
    </source>
</evidence>
<sequence>MKTESATYYIAVDLGATSGRLILALFDGEKISTEELHRFKHPMLPIADHLFWNLPGLYHEILTGLKTAAEKLNSLGAKARSIGIDTWGCDVAYFHADGTLAGLPYCYRDPHTTGAVDKFCEDMSKETVYGKTGIQFMDFNTLFQLYTIGKDQGNALHNSDKILFIPDALAYMLTGEAVTEYTVASTSQILNPTTGRLDDELLARIGLSEDRFGKLVNPGHRIGSLTPAVQQLTGLGEVPVIAVAGHDTASAVIGVPAKDANFAYLSCGTWSLLGIETPKPIINEKGFAYNFTNEGGLDGTIRYLKNICGMWIFERARTELKDAPASVADLCALYTESDIDSTINPDDPSFANPASMTQAICDYCERTGQKVPVTVADYVRLIFRSLALRYKEVLGWLRELSPKEINTLHVIGGGSLNAHLMQLTANELQMPVVAGPTESTALGNVLVQLRADARVSDLSEMRKVAINSTETKTYLPQ</sequence>
<comment type="similarity">
    <text evidence="1">Belongs to the FGGY kinase family.</text>
</comment>
<dbReference type="RefSeq" id="WP_107032899.1">
    <property type="nucleotide sequence ID" value="NZ_PUEC01000024.1"/>
</dbReference>
<dbReference type="PANTHER" id="PTHR10196">
    <property type="entry name" value="SUGAR KINASE"/>
    <property type="match status" value="1"/>
</dbReference>
<dbReference type="InterPro" id="IPR018485">
    <property type="entry name" value="FGGY_C"/>
</dbReference>
<feature type="domain" description="Carbohydrate kinase FGGY N-terminal" evidence="8">
    <location>
        <begin position="8"/>
        <end position="254"/>
    </location>
</feature>
<dbReference type="GO" id="GO:0005524">
    <property type="term" value="F:ATP binding"/>
    <property type="evidence" value="ECO:0007669"/>
    <property type="project" value="UniProtKB-KW"/>
</dbReference>
<dbReference type="CDD" id="cd07771">
    <property type="entry name" value="ASKHA_NBD_FGGY_RhaB-like"/>
    <property type="match status" value="1"/>
</dbReference>
<evidence type="ECO:0000313" key="10">
    <source>
        <dbReference type="EMBL" id="PWB01217.1"/>
    </source>
</evidence>
<dbReference type="EMBL" id="PUEC01000024">
    <property type="protein sequence ID" value="PWB01217.1"/>
    <property type="molecule type" value="Genomic_DNA"/>
</dbReference>
<comment type="caution">
    <text evidence="10">The sequence shown here is derived from an EMBL/GenBank/DDBJ whole genome shotgun (WGS) entry which is preliminary data.</text>
</comment>
<dbReference type="PANTHER" id="PTHR10196:SF93">
    <property type="entry name" value="L-RHAMNULOKINASE"/>
    <property type="match status" value="1"/>
</dbReference>
<keyword evidence="3" id="KW-0547">Nucleotide-binding</keyword>
<dbReference type="Pfam" id="PF02782">
    <property type="entry name" value="FGGY_C"/>
    <property type="match status" value="1"/>
</dbReference>
<keyword evidence="4 10" id="KW-0418">Kinase</keyword>
<dbReference type="AlphaFoldDB" id="A0A2V1IIJ2"/>
<keyword evidence="2" id="KW-0808">Transferase</keyword>
<evidence type="ECO:0000256" key="6">
    <source>
        <dbReference type="ARBA" id="ARBA00023157"/>
    </source>
</evidence>
<evidence type="ECO:0000313" key="11">
    <source>
        <dbReference type="Proteomes" id="UP000244905"/>
    </source>
</evidence>
<keyword evidence="7" id="KW-0684">Rhamnose metabolism</keyword>
<dbReference type="GO" id="GO:0005829">
    <property type="term" value="C:cytosol"/>
    <property type="evidence" value="ECO:0007669"/>
    <property type="project" value="TreeGrafter"/>
</dbReference>
<dbReference type="InterPro" id="IPR013449">
    <property type="entry name" value="Rhamnulokinase"/>
</dbReference>
<keyword evidence="5" id="KW-0067">ATP-binding</keyword>
<dbReference type="InterPro" id="IPR018484">
    <property type="entry name" value="FGGY_N"/>
</dbReference>
<dbReference type="InterPro" id="IPR043129">
    <property type="entry name" value="ATPase_NBD"/>
</dbReference>
<feature type="domain" description="Carbohydrate kinase FGGY C-terminal" evidence="9">
    <location>
        <begin position="263"/>
        <end position="451"/>
    </location>
</feature>
<evidence type="ECO:0000259" key="9">
    <source>
        <dbReference type="Pfam" id="PF02782"/>
    </source>
</evidence>
<dbReference type="SUPFAM" id="SSF53067">
    <property type="entry name" value="Actin-like ATPase domain"/>
    <property type="match status" value="2"/>
</dbReference>
<keyword evidence="6" id="KW-1015">Disulfide bond</keyword>
<dbReference type="Proteomes" id="UP000244905">
    <property type="component" value="Unassembled WGS sequence"/>
</dbReference>
<protein>
    <submittedName>
        <fullName evidence="10">Rhamnulokinase</fullName>
    </submittedName>
</protein>
<accession>A0A2V1IIJ2</accession>
<evidence type="ECO:0000256" key="5">
    <source>
        <dbReference type="ARBA" id="ARBA00022840"/>
    </source>
</evidence>
<dbReference type="GO" id="GO:0019301">
    <property type="term" value="P:rhamnose catabolic process"/>
    <property type="evidence" value="ECO:0007669"/>
    <property type="project" value="InterPro"/>
</dbReference>
<proteinExistence type="inferred from homology"/>
<gene>
    <name evidence="10" type="ORF">C5O23_10500</name>
</gene>
<dbReference type="GO" id="GO:0006071">
    <property type="term" value="P:glycerol metabolic process"/>
    <property type="evidence" value="ECO:0007669"/>
    <property type="project" value="TreeGrafter"/>
</dbReference>